<evidence type="ECO:0000313" key="1">
    <source>
        <dbReference type="EMBL" id="CAK5077882.1"/>
    </source>
</evidence>
<reference evidence="1" key="1">
    <citation type="submission" date="2023-11" db="EMBL/GenBank/DDBJ databases">
        <authorList>
            <person name="Poullet M."/>
        </authorList>
    </citation>
    <scope>NUCLEOTIDE SEQUENCE</scope>
    <source>
        <strain evidence="1">E1834</strain>
    </source>
</reference>
<organism evidence="1 2">
    <name type="scientific">Meloidogyne enterolobii</name>
    <name type="common">Root-knot nematode worm</name>
    <name type="synonym">Meloidogyne mayaguensis</name>
    <dbReference type="NCBI Taxonomy" id="390850"/>
    <lineage>
        <taxon>Eukaryota</taxon>
        <taxon>Metazoa</taxon>
        <taxon>Ecdysozoa</taxon>
        <taxon>Nematoda</taxon>
        <taxon>Chromadorea</taxon>
        <taxon>Rhabditida</taxon>
        <taxon>Tylenchina</taxon>
        <taxon>Tylenchomorpha</taxon>
        <taxon>Tylenchoidea</taxon>
        <taxon>Meloidogynidae</taxon>
        <taxon>Meloidogyninae</taxon>
        <taxon>Meloidogyne</taxon>
    </lineage>
</organism>
<accession>A0ACB0ZFQ2</accession>
<proteinExistence type="predicted"/>
<name>A0ACB0ZFQ2_MELEN</name>
<gene>
    <name evidence="1" type="ORF">MENTE1834_LOCUS24850</name>
</gene>
<protein>
    <submittedName>
        <fullName evidence="1">Uncharacterized protein</fullName>
    </submittedName>
</protein>
<evidence type="ECO:0000313" key="2">
    <source>
        <dbReference type="Proteomes" id="UP001497535"/>
    </source>
</evidence>
<comment type="caution">
    <text evidence="1">The sequence shown here is derived from an EMBL/GenBank/DDBJ whole genome shotgun (WGS) entry which is preliminary data.</text>
</comment>
<dbReference type="Proteomes" id="UP001497535">
    <property type="component" value="Unassembled WGS sequence"/>
</dbReference>
<keyword evidence="2" id="KW-1185">Reference proteome</keyword>
<sequence>MSSQSLLFRKVPRIPNCLLIFDISSIPSLLIPQRTSPLYTHIRQTSYLIIDNPP</sequence>
<dbReference type="EMBL" id="CAVMJV010000033">
    <property type="protein sequence ID" value="CAK5077882.1"/>
    <property type="molecule type" value="Genomic_DNA"/>
</dbReference>